<organism evidence="3 4">
    <name type="scientific">Kalanchoe fedtschenkoi</name>
    <name type="common">Lavender scallops</name>
    <name type="synonym">South American air plant</name>
    <dbReference type="NCBI Taxonomy" id="63787"/>
    <lineage>
        <taxon>Eukaryota</taxon>
        <taxon>Viridiplantae</taxon>
        <taxon>Streptophyta</taxon>
        <taxon>Embryophyta</taxon>
        <taxon>Tracheophyta</taxon>
        <taxon>Spermatophyta</taxon>
        <taxon>Magnoliopsida</taxon>
        <taxon>eudicotyledons</taxon>
        <taxon>Gunneridae</taxon>
        <taxon>Pentapetalae</taxon>
        <taxon>Saxifragales</taxon>
        <taxon>Crassulaceae</taxon>
        <taxon>Kalanchoe</taxon>
    </lineage>
</organism>
<dbReference type="OMA" id="LIHEYCI"/>
<dbReference type="InterPro" id="IPR024964">
    <property type="entry name" value="CTLH/CRA"/>
</dbReference>
<feature type="region of interest" description="Disordered" evidence="1">
    <location>
        <begin position="479"/>
        <end position="511"/>
    </location>
</feature>
<feature type="compositionally biased region" description="Polar residues" evidence="1">
    <location>
        <begin position="479"/>
        <end position="499"/>
    </location>
</feature>
<dbReference type="Pfam" id="PF10607">
    <property type="entry name" value="CTLH"/>
    <property type="match status" value="1"/>
</dbReference>
<evidence type="ECO:0000313" key="3">
    <source>
        <dbReference type="EnsemblPlants" id="Kaladp0891s0002.1.v1.1"/>
    </source>
</evidence>
<name>A0A7N0VHZ4_KALFE</name>
<dbReference type="InterPro" id="IPR050618">
    <property type="entry name" value="Ubq-SigPath_Reg"/>
</dbReference>
<evidence type="ECO:0000256" key="1">
    <source>
        <dbReference type="SAM" id="MobiDB-lite"/>
    </source>
</evidence>
<sequence length="556" mass="62176">MFCLPLYMTKMTIPLLWQTRRRLDIAGMMSSILRANLLAYDPVFSLTLRYLISIHKGFCISQRKMSPISDLSERLFLEQWDPSATPSECFLEAPLFDEVDIQSLAHAVELTRQGAVDSLKFAKGDLLRAFQNELCRMRLDISMLDELVLEYCVYRGIVDNNFASPGLESLPKTVVVNRPDGVSCSSENCLMDVEPEECEKSDDSTFVNCRSVDGKQNANGSSPLSTDMELRCSFDSTNSQDDCSISGTNPRVNLKIGHKNRISIAEDKSRRKRWRGRQDFEDLISDPMSSGNRKPCRANSGISGKSKGSEKYEIVLRVKELVSNGLTSEVVEEINTVDPDFFVQNPSLLFQLKQVEFLKLVRSGDHSGSLRVACSYLGPLASSNPALLKPLKETLLALLMPNEVALEKGSPLNALATTLQVALGRRFGIEEPQLMKIMKAALHTHTEWFKLQMCKDRFEEFLQIDCLKDADTSFLTDTSKSNIDSGSRDSSQLTFSSGSKLAEEGNSPQMSSRDFVYDENAILKVMEFLALPRAEAIHLLVEYNGNADAAIQQIFM</sequence>
<protein>
    <recommendedName>
        <fullName evidence="2">CTLH domain-containing protein</fullName>
    </recommendedName>
</protein>
<evidence type="ECO:0000313" key="4">
    <source>
        <dbReference type="Proteomes" id="UP000594263"/>
    </source>
</evidence>
<dbReference type="PANTHER" id="PTHR12864">
    <property type="entry name" value="RAN BINDING PROTEIN 9-RELATED"/>
    <property type="match status" value="1"/>
</dbReference>
<accession>A0A7N0VHZ4</accession>
<feature type="region of interest" description="Disordered" evidence="1">
    <location>
        <begin position="282"/>
        <end position="306"/>
    </location>
</feature>
<dbReference type="Proteomes" id="UP000594263">
    <property type="component" value="Unplaced"/>
</dbReference>
<keyword evidence="4" id="KW-1185">Reference proteome</keyword>
<dbReference type="Gramene" id="Kaladp0891s0002.1.v1.1">
    <property type="protein sequence ID" value="Kaladp0891s0002.1.v1.1"/>
    <property type="gene ID" value="Kaladp0891s0002.v1.1"/>
</dbReference>
<proteinExistence type="predicted"/>
<dbReference type="EnsemblPlants" id="Kaladp0891s0002.1.v1.1">
    <property type="protein sequence ID" value="Kaladp0891s0002.1.v1.1"/>
    <property type="gene ID" value="Kaladp0891s0002.v1.1"/>
</dbReference>
<dbReference type="SMART" id="SM00668">
    <property type="entry name" value="CTLH"/>
    <property type="match status" value="1"/>
</dbReference>
<feature type="domain" description="CTLH" evidence="2">
    <location>
        <begin position="311"/>
        <end position="368"/>
    </location>
</feature>
<reference evidence="3" key="1">
    <citation type="submission" date="2021-01" db="UniProtKB">
        <authorList>
            <consortium name="EnsemblPlants"/>
        </authorList>
    </citation>
    <scope>IDENTIFICATION</scope>
</reference>
<dbReference type="InterPro" id="IPR006595">
    <property type="entry name" value="CTLH_C"/>
</dbReference>
<evidence type="ECO:0000259" key="2">
    <source>
        <dbReference type="PROSITE" id="PS50897"/>
    </source>
</evidence>
<dbReference type="PROSITE" id="PS50897">
    <property type="entry name" value="CTLH"/>
    <property type="match status" value="1"/>
</dbReference>
<dbReference type="AlphaFoldDB" id="A0A7N0VHZ4"/>